<accession>A0A0A9ABJ7</accession>
<dbReference type="EMBL" id="GBRH01251530">
    <property type="protein sequence ID" value="JAD46365.1"/>
    <property type="molecule type" value="Transcribed_RNA"/>
</dbReference>
<organism evidence="1">
    <name type="scientific">Arundo donax</name>
    <name type="common">Giant reed</name>
    <name type="synonym">Donax arundinaceus</name>
    <dbReference type="NCBI Taxonomy" id="35708"/>
    <lineage>
        <taxon>Eukaryota</taxon>
        <taxon>Viridiplantae</taxon>
        <taxon>Streptophyta</taxon>
        <taxon>Embryophyta</taxon>
        <taxon>Tracheophyta</taxon>
        <taxon>Spermatophyta</taxon>
        <taxon>Magnoliopsida</taxon>
        <taxon>Liliopsida</taxon>
        <taxon>Poales</taxon>
        <taxon>Poaceae</taxon>
        <taxon>PACMAD clade</taxon>
        <taxon>Arundinoideae</taxon>
        <taxon>Arundineae</taxon>
        <taxon>Arundo</taxon>
    </lineage>
</organism>
<protein>
    <submittedName>
        <fullName evidence="1">Uncharacterized protein</fullName>
    </submittedName>
</protein>
<sequence length="55" mass="6479">MMRFICAHVHQNRFVHLIFPQQTKAVYKTQNTNILNASKYDNPKEVTRRTCSGIK</sequence>
<dbReference type="AlphaFoldDB" id="A0A0A9ABJ7"/>
<name>A0A0A9ABJ7_ARUDO</name>
<reference evidence="1" key="2">
    <citation type="journal article" date="2015" name="Data Brief">
        <title>Shoot transcriptome of the giant reed, Arundo donax.</title>
        <authorList>
            <person name="Barrero R.A."/>
            <person name="Guerrero F.D."/>
            <person name="Moolhuijzen P."/>
            <person name="Goolsby J.A."/>
            <person name="Tidwell J."/>
            <person name="Bellgard S.E."/>
            <person name="Bellgard M.I."/>
        </authorList>
    </citation>
    <scope>NUCLEOTIDE SEQUENCE</scope>
    <source>
        <tissue evidence="1">Shoot tissue taken approximately 20 cm above the soil surface</tissue>
    </source>
</reference>
<proteinExistence type="predicted"/>
<evidence type="ECO:0000313" key="1">
    <source>
        <dbReference type="EMBL" id="JAD46365.1"/>
    </source>
</evidence>
<reference evidence="1" key="1">
    <citation type="submission" date="2014-09" db="EMBL/GenBank/DDBJ databases">
        <authorList>
            <person name="Magalhaes I.L.F."/>
            <person name="Oliveira U."/>
            <person name="Santos F.R."/>
            <person name="Vidigal T.H.D.A."/>
            <person name="Brescovit A.D."/>
            <person name="Santos A.J."/>
        </authorList>
    </citation>
    <scope>NUCLEOTIDE SEQUENCE</scope>
    <source>
        <tissue evidence="1">Shoot tissue taken approximately 20 cm above the soil surface</tissue>
    </source>
</reference>